<evidence type="ECO:0000259" key="1">
    <source>
        <dbReference type="Pfam" id="PF04945"/>
    </source>
</evidence>
<dbReference type="InterPro" id="IPR012348">
    <property type="entry name" value="RNR-like"/>
</dbReference>
<dbReference type="Gene3D" id="1.10.620.20">
    <property type="entry name" value="Ribonucleotide Reductase, subunit A"/>
    <property type="match status" value="1"/>
</dbReference>
<sequence>MNSKVKQFKTMFMLISLLLVGLIMLNGCKKSEPAPSETSDTMQEMQEHVAMMSESAKEVVSAIEQTDCPVMGGAINKAIFTEYKGKKVYFCCSPCKEKFEAEPEKYIAKLPQFKQ</sequence>
<evidence type="ECO:0000313" key="2">
    <source>
        <dbReference type="EMBL" id="GAI47873.1"/>
    </source>
</evidence>
<accession>X1NW81</accession>
<organism evidence="2">
    <name type="scientific">marine sediment metagenome</name>
    <dbReference type="NCBI Taxonomy" id="412755"/>
    <lineage>
        <taxon>unclassified sequences</taxon>
        <taxon>metagenomes</taxon>
        <taxon>ecological metagenomes</taxon>
    </lineage>
</organism>
<comment type="caution">
    <text evidence="2">The sequence shown here is derived from an EMBL/GenBank/DDBJ whole genome shotgun (WGS) entry which is preliminary data.</text>
</comment>
<dbReference type="InterPro" id="IPR009078">
    <property type="entry name" value="Ferritin-like_SF"/>
</dbReference>
<gene>
    <name evidence="2" type="ORF">S06H3_55797</name>
</gene>
<reference evidence="2" key="1">
    <citation type="journal article" date="2014" name="Front. Microbiol.">
        <title>High frequency of phylogenetically diverse reductive dehalogenase-homologous genes in deep subseafloor sedimentary metagenomes.</title>
        <authorList>
            <person name="Kawai M."/>
            <person name="Futagami T."/>
            <person name="Toyoda A."/>
            <person name="Takaki Y."/>
            <person name="Nishi S."/>
            <person name="Hori S."/>
            <person name="Arai W."/>
            <person name="Tsubouchi T."/>
            <person name="Morono Y."/>
            <person name="Uchiyama I."/>
            <person name="Ito T."/>
            <person name="Fujiyama A."/>
            <person name="Inagaki F."/>
            <person name="Takami H."/>
        </authorList>
    </citation>
    <scope>NUCLEOTIDE SEQUENCE</scope>
    <source>
        <strain evidence="2">Expedition CK06-06</strain>
    </source>
</reference>
<protein>
    <recommendedName>
        <fullName evidence="1">YHS domain-containing protein</fullName>
    </recommendedName>
</protein>
<dbReference type="SUPFAM" id="SSF47240">
    <property type="entry name" value="Ferritin-like"/>
    <property type="match status" value="1"/>
</dbReference>
<dbReference type="EMBL" id="BARV01035809">
    <property type="protein sequence ID" value="GAI47873.1"/>
    <property type="molecule type" value="Genomic_DNA"/>
</dbReference>
<dbReference type="GO" id="GO:0016491">
    <property type="term" value="F:oxidoreductase activity"/>
    <property type="evidence" value="ECO:0007669"/>
    <property type="project" value="InterPro"/>
</dbReference>
<dbReference type="InterPro" id="IPR007029">
    <property type="entry name" value="YHS_dom"/>
</dbReference>
<proteinExistence type="predicted"/>
<name>X1NW81_9ZZZZ</name>
<dbReference type="Pfam" id="PF04945">
    <property type="entry name" value="YHS"/>
    <property type="match status" value="1"/>
</dbReference>
<dbReference type="AlphaFoldDB" id="X1NW81"/>
<feature type="domain" description="YHS" evidence="1">
    <location>
        <begin position="81"/>
        <end position="107"/>
    </location>
</feature>